<feature type="transmembrane region" description="Helical" evidence="1">
    <location>
        <begin position="178"/>
        <end position="203"/>
    </location>
</feature>
<organism evidence="3 4">
    <name type="scientific">Arthrobacter mangrovi</name>
    <dbReference type="NCBI Taxonomy" id="2966350"/>
    <lineage>
        <taxon>Bacteria</taxon>
        <taxon>Bacillati</taxon>
        <taxon>Actinomycetota</taxon>
        <taxon>Actinomycetes</taxon>
        <taxon>Micrococcales</taxon>
        <taxon>Micrococcaceae</taxon>
        <taxon>Arthrobacter</taxon>
    </lineage>
</organism>
<feature type="transmembrane region" description="Helical" evidence="1">
    <location>
        <begin position="289"/>
        <end position="306"/>
    </location>
</feature>
<accession>A0ABQ5MRF7</accession>
<feature type="transmembrane region" description="Helical" evidence="1">
    <location>
        <begin position="79"/>
        <end position="101"/>
    </location>
</feature>
<feature type="transmembrane region" description="Helical" evidence="1">
    <location>
        <begin position="349"/>
        <end position="370"/>
    </location>
</feature>
<evidence type="ECO:0000313" key="4">
    <source>
        <dbReference type="Proteomes" id="UP001209654"/>
    </source>
</evidence>
<comment type="caution">
    <text evidence="3">The sequence shown here is derived from an EMBL/GenBank/DDBJ whole genome shotgun (WGS) entry which is preliminary data.</text>
</comment>
<keyword evidence="4" id="KW-1185">Reference proteome</keyword>
<dbReference type="EMBL" id="BRVS01000003">
    <property type="protein sequence ID" value="GLB66325.1"/>
    <property type="molecule type" value="Genomic_DNA"/>
</dbReference>
<feature type="transmembrane region" description="Helical" evidence="1">
    <location>
        <begin position="313"/>
        <end position="337"/>
    </location>
</feature>
<keyword evidence="1" id="KW-0812">Transmembrane</keyword>
<feature type="transmembrane region" description="Helical" evidence="1">
    <location>
        <begin position="132"/>
        <end position="158"/>
    </location>
</feature>
<evidence type="ECO:0000256" key="1">
    <source>
        <dbReference type="SAM" id="Phobius"/>
    </source>
</evidence>
<evidence type="ECO:0000259" key="2">
    <source>
        <dbReference type="Pfam" id="PF07786"/>
    </source>
</evidence>
<proteinExistence type="predicted"/>
<feature type="transmembrane region" description="Helical" evidence="1">
    <location>
        <begin position="45"/>
        <end position="67"/>
    </location>
</feature>
<evidence type="ECO:0000313" key="3">
    <source>
        <dbReference type="EMBL" id="GLB66325.1"/>
    </source>
</evidence>
<name>A0ABQ5MRF7_9MICC</name>
<gene>
    <name evidence="3" type="ORF">AHIS1636_07640</name>
</gene>
<dbReference type="InterPro" id="IPR012429">
    <property type="entry name" value="HGSNAT_cat"/>
</dbReference>
<dbReference type="PANTHER" id="PTHR30590">
    <property type="entry name" value="INNER MEMBRANE PROTEIN"/>
    <property type="match status" value="1"/>
</dbReference>
<dbReference type="RefSeq" id="WP_264794488.1">
    <property type="nucleotide sequence ID" value="NZ_BRVS01000003.1"/>
</dbReference>
<feature type="transmembrane region" description="Helical" evidence="1">
    <location>
        <begin position="12"/>
        <end position="33"/>
    </location>
</feature>
<dbReference type="PANTHER" id="PTHR30590:SF3">
    <property type="entry name" value="HYPOTHETICAL MEMBRANE SPANNING PROTEIN"/>
    <property type="match status" value="1"/>
</dbReference>
<dbReference type="Proteomes" id="UP001209654">
    <property type="component" value="Unassembled WGS sequence"/>
</dbReference>
<feature type="transmembrane region" description="Helical" evidence="1">
    <location>
        <begin position="215"/>
        <end position="236"/>
    </location>
</feature>
<feature type="transmembrane region" description="Helical" evidence="1">
    <location>
        <begin position="107"/>
        <end position="125"/>
    </location>
</feature>
<protein>
    <recommendedName>
        <fullName evidence="2">Heparan-alpha-glucosaminide N-acetyltransferase catalytic domain-containing protein</fullName>
    </recommendedName>
</protein>
<keyword evidence="1" id="KW-0472">Membrane</keyword>
<dbReference type="Pfam" id="PF07786">
    <property type="entry name" value="HGSNAT_cat"/>
    <property type="match status" value="1"/>
</dbReference>
<feature type="domain" description="Heparan-alpha-glucosaminide N-acetyltransferase catalytic" evidence="2">
    <location>
        <begin position="9"/>
        <end position="211"/>
    </location>
</feature>
<keyword evidence="1" id="KW-1133">Transmembrane helix</keyword>
<dbReference type="InterPro" id="IPR052529">
    <property type="entry name" value="Bact_Transport_Assoc"/>
</dbReference>
<reference evidence="3 4" key="1">
    <citation type="journal article" date="2023" name="Int. J. Syst. Evol. Microbiol.">
        <title>Arthrobacter mangrovi sp. nov., an actinobacterium isolated from the rhizosphere of a mangrove.</title>
        <authorList>
            <person name="Hamada M."/>
            <person name="Saitou S."/>
            <person name="Enomoto N."/>
            <person name="Nanri K."/>
            <person name="Hidaka K."/>
            <person name="Miura T."/>
            <person name="Tamura T."/>
        </authorList>
    </citation>
    <scope>NUCLEOTIDE SEQUENCE [LARGE SCALE GENOMIC DNA]</scope>
    <source>
        <strain evidence="3 4">NBRC 112813</strain>
    </source>
</reference>
<sequence>MASTQTGRRLAGIDAARGLALLGMMATHIYPLWTQGADPQPNFTGLVLSGRSSALFAVLAGVGLALLSGGSKPHHGRALLADRGGIAVRAALIAAVGLMLGTLEVNIAVILVHYAVLFLCALPFLQLRLPVLAAWAAGWLVLSPVAAYLVRGGLGAALEPSSLGHNPNVLDLFTPVTFLADIFVTGFYPVLQWLGYILVGLVIGRLEIRRTVVQLWLLAGGLAAAALGKAGSAFVMGQLGGFAGLASTEAAERPDFGLIYQVNLGWVDMDDSWWWLGVAGPHSGTTFDLLHTSGTAAAVLAVCLLLTSRRPRLLLPLSGAGAMTLSLYAAHVWVMSIVPDGAAAPSDHVLYWGQVIVALSVGMAFSVLSLRGPLELVTSSASRLTRNSLRGNRQLR</sequence>